<accession>A0A127QJ96</accession>
<dbReference type="PANTHER" id="PTHR24567">
    <property type="entry name" value="CRP FAMILY TRANSCRIPTIONAL REGULATORY PROTEIN"/>
    <property type="match status" value="1"/>
</dbReference>
<dbReference type="InterPro" id="IPR036390">
    <property type="entry name" value="WH_DNA-bd_sf"/>
</dbReference>
<evidence type="ECO:0000256" key="1">
    <source>
        <dbReference type="ARBA" id="ARBA00023015"/>
    </source>
</evidence>
<gene>
    <name evidence="5" type="ORF">CAter282_2371</name>
</gene>
<dbReference type="PANTHER" id="PTHR24567:SF74">
    <property type="entry name" value="HTH-TYPE TRANSCRIPTIONAL REGULATOR ARCR"/>
    <property type="match status" value="1"/>
</dbReference>
<dbReference type="GO" id="GO:0005829">
    <property type="term" value="C:cytosol"/>
    <property type="evidence" value="ECO:0007669"/>
    <property type="project" value="TreeGrafter"/>
</dbReference>
<evidence type="ECO:0000259" key="4">
    <source>
        <dbReference type="Pfam" id="PF13545"/>
    </source>
</evidence>
<dbReference type="Proteomes" id="UP000071778">
    <property type="component" value="Chromosome"/>
</dbReference>
<keyword evidence="3" id="KW-0804">Transcription</keyword>
<evidence type="ECO:0000313" key="6">
    <source>
        <dbReference type="Proteomes" id="UP000071778"/>
    </source>
</evidence>
<dbReference type="AlphaFoldDB" id="A0A127QJ96"/>
<reference evidence="5 6" key="1">
    <citation type="submission" date="2015-11" db="EMBL/GenBank/DDBJ databases">
        <title>Exploring the genomic traits of fungus-feeding bacterial genus Collimonas.</title>
        <authorList>
            <person name="Song C."/>
            <person name="Schmidt R."/>
            <person name="de Jager V."/>
            <person name="Krzyzanowska D."/>
            <person name="Jongedijk E."/>
            <person name="Cankar K."/>
            <person name="Beekwilder J."/>
            <person name="van Veen A."/>
            <person name="de Boer W."/>
            <person name="van Veen J.A."/>
            <person name="Garbeva P."/>
        </authorList>
    </citation>
    <scope>NUCLEOTIDE SEQUENCE [LARGE SCALE GENOMIC DNA]</scope>
    <source>
        <strain evidence="5 6">Ter282</strain>
    </source>
</reference>
<evidence type="ECO:0000256" key="2">
    <source>
        <dbReference type="ARBA" id="ARBA00023125"/>
    </source>
</evidence>
<dbReference type="PATRIC" id="fig|279058.17.peg.2589"/>
<keyword evidence="2" id="KW-0238">DNA-binding</keyword>
<organism evidence="5 6">
    <name type="scientific">Collimonas arenae</name>
    <dbReference type="NCBI Taxonomy" id="279058"/>
    <lineage>
        <taxon>Bacteria</taxon>
        <taxon>Pseudomonadati</taxon>
        <taxon>Pseudomonadota</taxon>
        <taxon>Betaproteobacteria</taxon>
        <taxon>Burkholderiales</taxon>
        <taxon>Oxalobacteraceae</taxon>
        <taxon>Collimonas</taxon>
    </lineage>
</organism>
<keyword evidence="6" id="KW-1185">Reference proteome</keyword>
<evidence type="ECO:0000256" key="3">
    <source>
        <dbReference type="ARBA" id="ARBA00023163"/>
    </source>
</evidence>
<dbReference type="RefSeq" id="WP_061533473.1">
    <property type="nucleotide sequence ID" value="NZ_CP013233.1"/>
</dbReference>
<dbReference type="InterPro" id="IPR012318">
    <property type="entry name" value="HTH_CRP"/>
</dbReference>
<protein>
    <submittedName>
        <fullName evidence="5">Crp-like helix-turn-helix domain protein</fullName>
    </submittedName>
</protein>
<dbReference type="GO" id="GO:0003677">
    <property type="term" value="F:DNA binding"/>
    <property type="evidence" value="ECO:0007669"/>
    <property type="project" value="UniProtKB-KW"/>
</dbReference>
<name>A0A127QJ96_9BURK</name>
<dbReference type="InterPro" id="IPR050397">
    <property type="entry name" value="Env_Response_Regulators"/>
</dbReference>
<dbReference type="Pfam" id="PF13545">
    <property type="entry name" value="HTH_Crp_2"/>
    <property type="match status" value="1"/>
</dbReference>
<proteinExistence type="predicted"/>
<dbReference type="InterPro" id="IPR014710">
    <property type="entry name" value="RmlC-like_jellyroll"/>
</dbReference>
<evidence type="ECO:0000313" key="5">
    <source>
        <dbReference type="EMBL" id="AMP10117.1"/>
    </source>
</evidence>
<dbReference type="EMBL" id="CP013235">
    <property type="protein sequence ID" value="AMP10117.1"/>
    <property type="molecule type" value="Genomic_DNA"/>
</dbReference>
<dbReference type="InterPro" id="IPR018490">
    <property type="entry name" value="cNMP-bd_dom_sf"/>
</dbReference>
<keyword evidence="1" id="KW-0805">Transcription regulation</keyword>
<dbReference type="GO" id="GO:0003700">
    <property type="term" value="F:DNA-binding transcription factor activity"/>
    <property type="evidence" value="ECO:0007669"/>
    <property type="project" value="TreeGrafter"/>
</dbReference>
<dbReference type="SUPFAM" id="SSF51206">
    <property type="entry name" value="cAMP-binding domain-like"/>
    <property type="match status" value="1"/>
</dbReference>
<dbReference type="Gene3D" id="2.60.120.10">
    <property type="entry name" value="Jelly Rolls"/>
    <property type="match status" value="1"/>
</dbReference>
<feature type="domain" description="HTH crp-type" evidence="4">
    <location>
        <begin position="147"/>
        <end position="212"/>
    </location>
</feature>
<dbReference type="SUPFAM" id="SSF46785">
    <property type="entry name" value="Winged helix' DNA-binding domain"/>
    <property type="match status" value="1"/>
</dbReference>
<sequence>MSTFENHLIAQLPRKDRTHLLALCESIELKSQEVLCEPGKPIRYAYFPVHSAIALLALIDGSPGVEVGLVGREGMLGSQLTLNVLTAPVHALVQGPGLARRIDAGAFRDELLRSVALRRSMNHYLYIRMTQMATSAVCLHFHLIGPRLARWLLMTQDRAHSDNFHVTHESLAHLLGVRREGITNAASALQRSGLIAYSRGELTVLDRSGLEAAACDCYAADELSYAEFL</sequence>